<organism evidence="1 2">
    <name type="scientific">Musa balbisiana</name>
    <name type="common">Banana</name>
    <dbReference type="NCBI Taxonomy" id="52838"/>
    <lineage>
        <taxon>Eukaryota</taxon>
        <taxon>Viridiplantae</taxon>
        <taxon>Streptophyta</taxon>
        <taxon>Embryophyta</taxon>
        <taxon>Tracheophyta</taxon>
        <taxon>Spermatophyta</taxon>
        <taxon>Magnoliopsida</taxon>
        <taxon>Liliopsida</taxon>
        <taxon>Zingiberales</taxon>
        <taxon>Musaceae</taxon>
        <taxon>Musa</taxon>
    </lineage>
</organism>
<keyword evidence="2" id="KW-1185">Reference proteome</keyword>
<sequence length="142" mass="14989">MSFLSQLVAGESVEKTTQKAVLDLGRSPRYVCFAFALYPSCLPEDYALPGRHGISDPGDEGIRFLDWLGSACTSVWQAPQSSLNKTVEAAALIVASPKAFQSALNNAAEVAPPIAAAPMAPLSWAGLLRQAQGTNSWKPNAA</sequence>
<reference evidence="1 2" key="1">
    <citation type="journal article" date="2019" name="Nat. Plants">
        <title>Genome sequencing of Musa balbisiana reveals subgenome evolution and function divergence in polyploid bananas.</title>
        <authorList>
            <person name="Yao X."/>
        </authorList>
    </citation>
    <scope>NUCLEOTIDE SEQUENCE [LARGE SCALE GENOMIC DNA]</scope>
    <source>
        <strain evidence="2">cv. DH-PKW</strain>
        <tissue evidence="1">Leaves</tissue>
    </source>
</reference>
<dbReference type="AlphaFoldDB" id="A0A4S8IMZ4"/>
<gene>
    <name evidence="1" type="ORF">C4D60_Mb06t11230</name>
</gene>
<evidence type="ECO:0000313" key="1">
    <source>
        <dbReference type="EMBL" id="THU49599.1"/>
    </source>
</evidence>
<comment type="caution">
    <text evidence="1">The sequence shown here is derived from an EMBL/GenBank/DDBJ whole genome shotgun (WGS) entry which is preliminary data.</text>
</comment>
<proteinExistence type="predicted"/>
<protein>
    <submittedName>
        <fullName evidence="1">Uncharacterized protein</fullName>
    </submittedName>
</protein>
<accession>A0A4S8IMZ4</accession>
<name>A0A4S8IMZ4_MUSBA</name>
<dbReference type="EMBL" id="PYDT01000009">
    <property type="protein sequence ID" value="THU49599.1"/>
    <property type="molecule type" value="Genomic_DNA"/>
</dbReference>
<evidence type="ECO:0000313" key="2">
    <source>
        <dbReference type="Proteomes" id="UP000317650"/>
    </source>
</evidence>
<dbReference type="Proteomes" id="UP000317650">
    <property type="component" value="Chromosome 6"/>
</dbReference>